<keyword evidence="7" id="KW-1185">Reference proteome</keyword>
<dbReference type="GO" id="GO:0003700">
    <property type="term" value="F:DNA-binding transcription factor activity"/>
    <property type="evidence" value="ECO:0007669"/>
    <property type="project" value="TreeGrafter"/>
</dbReference>
<dbReference type="GO" id="GO:0045892">
    <property type="term" value="P:negative regulation of DNA-templated transcription"/>
    <property type="evidence" value="ECO:0007669"/>
    <property type="project" value="UniProtKB-ARBA"/>
</dbReference>
<dbReference type="GO" id="GO:0000976">
    <property type="term" value="F:transcription cis-regulatory region binding"/>
    <property type="evidence" value="ECO:0007669"/>
    <property type="project" value="TreeGrafter"/>
</dbReference>
<dbReference type="PANTHER" id="PTHR30055:SF146">
    <property type="entry name" value="HTH-TYPE TRANSCRIPTIONAL DUAL REGULATOR CECR"/>
    <property type="match status" value="1"/>
</dbReference>
<dbReference type="Pfam" id="PF00440">
    <property type="entry name" value="TetR_N"/>
    <property type="match status" value="1"/>
</dbReference>
<dbReference type="InterPro" id="IPR039536">
    <property type="entry name" value="TetR_C_Proteobacteria"/>
</dbReference>
<evidence type="ECO:0000256" key="2">
    <source>
        <dbReference type="ARBA" id="ARBA00023125"/>
    </source>
</evidence>
<dbReference type="PANTHER" id="PTHR30055">
    <property type="entry name" value="HTH-TYPE TRANSCRIPTIONAL REGULATOR RUTR"/>
    <property type="match status" value="1"/>
</dbReference>
<keyword evidence="2 4" id="KW-0238">DNA-binding</keyword>
<name>A0A9X2VIF7_9PSEU</name>
<evidence type="ECO:0000256" key="4">
    <source>
        <dbReference type="PROSITE-ProRule" id="PRU00335"/>
    </source>
</evidence>
<reference evidence="6" key="1">
    <citation type="submission" date="2022-08" db="EMBL/GenBank/DDBJ databases">
        <authorList>
            <person name="Tistechok S."/>
            <person name="Samborskyy M."/>
            <person name="Roman I."/>
        </authorList>
    </citation>
    <scope>NUCLEOTIDE SEQUENCE</scope>
    <source>
        <strain evidence="6">DSM 103496</strain>
    </source>
</reference>
<dbReference type="Proteomes" id="UP001141259">
    <property type="component" value="Unassembled WGS sequence"/>
</dbReference>
<accession>A0A9X2VIF7</accession>
<dbReference type="InterPro" id="IPR001647">
    <property type="entry name" value="HTH_TetR"/>
</dbReference>
<dbReference type="AlphaFoldDB" id="A0A9X2VIF7"/>
<feature type="DNA-binding region" description="H-T-H motif" evidence="4">
    <location>
        <begin position="41"/>
        <end position="60"/>
    </location>
</feature>
<evidence type="ECO:0000313" key="6">
    <source>
        <dbReference type="EMBL" id="MCS7477146.1"/>
    </source>
</evidence>
<protein>
    <submittedName>
        <fullName evidence="6">TetR/AcrR family transcriptional regulator</fullName>
    </submittedName>
</protein>
<dbReference type="FunFam" id="1.10.10.60:FF:000141">
    <property type="entry name" value="TetR family transcriptional regulator"/>
    <property type="match status" value="1"/>
</dbReference>
<dbReference type="InterPro" id="IPR009057">
    <property type="entry name" value="Homeodomain-like_sf"/>
</dbReference>
<keyword evidence="3" id="KW-0804">Transcription</keyword>
<feature type="domain" description="HTH tetR-type" evidence="5">
    <location>
        <begin position="18"/>
        <end position="78"/>
    </location>
</feature>
<evidence type="ECO:0000313" key="7">
    <source>
        <dbReference type="Proteomes" id="UP001141259"/>
    </source>
</evidence>
<proteinExistence type="predicted"/>
<dbReference type="EMBL" id="JANYMP010000003">
    <property type="protein sequence ID" value="MCS7477146.1"/>
    <property type="molecule type" value="Genomic_DNA"/>
</dbReference>
<dbReference type="Pfam" id="PF14246">
    <property type="entry name" value="TetR_C_7"/>
    <property type="match status" value="1"/>
</dbReference>
<dbReference type="InterPro" id="IPR050109">
    <property type="entry name" value="HTH-type_TetR-like_transc_reg"/>
</dbReference>
<gene>
    <name evidence="6" type="ORF">NZH93_09795</name>
</gene>
<dbReference type="PROSITE" id="PS50977">
    <property type="entry name" value="HTH_TETR_2"/>
    <property type="match status" value="1"/>
</dbReference>
<keyword evidence="1" id="KW-0805">Transcription regulation</keyword>
<dbReference type="RefSeq" id="WP_259622657.1">
    <property type="nucleotide sequence ID" value="NZ_JANYMP010000003.1"/>
</dbReference>
<dbReference type="Gene3D" id="1.10.357.10">
    <property type="entry name" value="Tetracycline Repressor, domain 2"/>
    <property type="match status" value="1"/>
</dbReference>
<evidence type="ECO:0000256" key="3">
    <source>
        <dbReference type="ARBA" id="ARBA00023163"/>
    </source>
</evidence>
<dbReference type="SUPFAM" id="SSF46689">
    <property type="entry name" value="Homeodomain-like"/>
    <property type="match status" value="1"/>
</dbReference>
<organism evidence="6 7">
    <name type="scientific">Umezawaea endophytica</name>
    <dbReference type="NCBI Taxonomy" id="1654476"/>
    <lineage>
        <taxon>Bacteria</taxon>
        <taxon>Bacillati</taxon>
        <taxon>Actinomycetota</taxon>
        <taxon>Actinomycetes</taxon>
        <taxon>Pseudonocardiales</taxon>
        <taxon>Pseudonocardiaceae</taxon>
        <taxon>Umezawaea</taxon>
    </lineage>
</organism>
<evidence type="ECO:0000259" key="5">
    <source>
        <dbReference type="PROSITE" id="PS50977"/>
    </source>
</evidence>
<sequence>MSRVNASTQTPGRRRRSEGKRVTVLDAAEALFVEEGYDAAGVDEIAARAQVSKRTVYDHFADKEEIFLQVLERVSDALTGAVRAAIDEELSGKSGLRDELANFANRVVGTTLRSSQYAKFRMLESRPGSRPGLPESKRDLAERMLSERFAGFAESGRLRAVDPGVAARHFTALTIKLALEDLVRERSGGSPDLRKTVSDGVEAFLRAYG</sequence>
<comment type="caution">
    <text evidence="6">The sequence shown here is derived from an EMBL/GenBank/DDBJ whole genome shotgun (WGS) entry which is preliminary data.</text>
</comment>
<dbReference type="PRINTS" id="PR00455">
    <property type="entry name" value="HTHTETR"/>
</dbReference>
<evidence type="ECO:0000256" key="1">
    <source>
        <dbReference type="ARBA" id="ARBA00023015"/>
    </source>
</evidence>